<keyword evidence="2" id="KW-0813">Transport</keyword>
<dbReference type="EMBL" id="WBZB01000069">
    <property type="protein sequence ID" value="KAB3524940.1"/>
    <property type="molecule type" value="Genomic_DNA"/>
</dbReference>
<comment type="subcellular location">
    <subcellularLocation>
        <location evidence="1">Cell membrane</location>
        <topology evidence="1">Multi-pass membrane protein</topology>
    </subcellularLocation>
</comment>
<feature type="transmembrane region" description="Helical" evidence="7">
    <location>
        <begin position="132"/>
        <end position="157"/>
    </location>
</feature>
<dbReference type="PANTHER" id="PTHR34229">
    <property type="entry name" value="METAL TRANSPORT PROTEIN HI_1621-RELATED"/>
    <property type="match status" value="1"/>
</dbReference>
<feature type="transmembrane region" description="Helical" evidence="7">
    <location>
        <begin position="70"/>
        <end position="97"/>
    </location>
</feature>
<keyword evidence="9" id="KW-1185">Reference proteome</keyword>
<evidence type="ECO:0000256" key="1">
    <source>
        <dbReference type="ARBA" id="ARBA00004651"/>
    </source>
</evidence>
<dbReference type="Proteomes" id="UP000465601">
    <property type="component" value="Unassembled WGS sequence"/>
</dbReference>
<dbReference type="RefSeq" id="WP_151867239.1">
    <property type="nucleotide sequence ID" value="NZ_WBZB01000069.1"/>
</dbReference>
<sequence>MSHIHVPDGIIPVIWWVGGYVLAFGVLLILLKGIKRDEITKKIPLIGIVAAIMLLGMSVPLGIIPVHLSLAVLAGILIGPRLGFLAVFIVNLMLALLGHGGITLVGLNTLVIGSEVLLGYLLFSLFSKKLKVFLSSIIATSISLVISLTLMVLLIGFSVNFNEAIPHYHGNEGEEKSFEWHGFFHLEEGSYQLVLQEGEEETQNIVFLHHEEHHEEDHHHEEELAFHAIEEPLEITNNTINIRDKAGYILKADGNEKVFDTIVEEEGEYLVFLQHHPEEFNMQLLTEDGLSVPLVGEEIDDHHHGEVSETKYLFLTGWSALILIFIVSIAVEALGTAFIVSFFSKIRPDLLVNQVRRH</sequence>
<dbReference type="OrthoDB" id="5395048at2"/>
<feature type="transmembrane region" description="Helical" evidence="7">
    <location>
        <begin position="43"/>
        <end position="64"/>
    </location>
</feature>
<keyword evidence="3" id="KW-1003">Cell membrane</keyword>
<comment type="caution">
    <text evidence="8">The sequence shown here is derived from an EMBL/GenBank/DDBJ whole genome shotgun (WGS) entry which is preliminary data.</text>
</comment>
<feature type="transmembrane region" description="Helical" evidence="7">
    <location>
        <begin position="320"/>
        <end position="343"/>
    </location>
</feature>
<feature type="transmembrane region" description="Helical" evidence="7">
    <location>
        <begin position="104"/>
        <end position="126"/>
    </location>
</feature>
<evidence type="ECO:0000256" key="7">
    <source>
        <dbReference type="SAM" id="Phobius"/>
    </source>
</evidence>
<keyword evidence="5 7" id="KW-1133">Transmembrane helix</keyword>
<protein>
    <submittedName>
        <fullName evidence="8">Energy-coupling factor ABC transporter permease</fullName>
    </submittedName>
</protein>
<name>A0A833HL34_9FIRM</name>
<keyword evidence="4 7" id="KW-0812">Transmembrane</keyword>
<gene>
    <name evidence="8" type="ORF">F8153_15400</name>
</gene>
<evidence type="ECO:0000256" key="2">
    <source>
        <dbReference type="ARBA" id="ARBA00022448"/>
    </source>
</evidence>
<keyword evidence="6 7" id="KW-0472">Membrane</keyword>
<dbReference type="PANTHER" id="PTHR34229:SF1">
    <property type="entry name" value="METAL TRANSPORT PROTEIN HI_1621-RELATED"/>
    <property type="match status" value="1"/>
</dbReference>
<feature type="transmembrane region" description="Helical" evidence="7">
    <location>
        <begin position="13"/>
        <end position="31"/>
    </location>
</feature>
<proteinExistence type="predicted"/>
<dbReference type="Pfam" id="PF01891">
    <property type="entry name" value="CbiM"/>
    <property type="match status" value="1"/>
</dbReference>
<evidence type="ECO:0000313" key="9">
    <source>
        <dbReference type="Proteomes" id="UP000465601"/>
    </source>
</evidence>
<dbReference type="GO" id="GO:0000041">
    <property type="term" value="P:transition metal ion transport"/>
    <property type="evidence" value="ECO:0007669"/>
    <property type="project" value="InterPro"/>
</dbReference>
<dbReference type="InterPro" id="IPR002751">
    <property type="entry name" value="CbiM/NikMN"/>
</dbReference>
<evidence type="ECO:0000313" key="8">
    <source>
        <dbReference type="EMBL" id="KAB3524940.1"/>
    </source>
</evidence>
<dbReference type="AlphaFoldDB" id="A0A833HL34"/>
<reference evidence="8 9" key="1">
    <citation type="submission" date="2019-10" db="EMBL/GenBank/DDBJ databases">
        <title>Alkaliphilus serpentinus sp. nov. and Alkaliphilus pronyensis sp. nov., two novel anaerobic alkaliphilic species isolated from the serpentinized-hosted hydrothermal field of the Prony Bay (New Caledonia).</title>
        <authorList>
            <person name="Postec A."/>
        </authorList>
    </citation>
    <scope>NUCLEOTIDE SEQUENCE [LARGE SCALE GENOMIC DNA]</scope>
    <source>
        <strain evidence="8 9">LacT</strain>
    </source>
</reference>
<evidence type="ECO:0000256" key="5">
    <source>
        <dbReference type="ARBA" id="ARBA00022989"/>
    </source>
</evidence>
<evidence type="ECO:0000256" key="4">
    <source>
        <dbReference type="ARBA" id="ARBA00022692"/>
    </source>
</evidence>
<dbReference type="GO" id="GO:0005886">
    <property type="term" value="C:plasma membrane"/>
    <property type="evidence" value="ECO:0007669"/>
    <property type="project" value="UniProtKB-SubCell"/>
</dbReference>
<organism evidence="8 9">
    <name type="scientific">Alkaliphilus serpentinus</name>
    <dbReference type="NCBI Taxonomy" id="1482731"/>
    <lineage>
        <taxon>Bacteria</taxon>
        <taxon>Bacillati</taxon>
        <taxon>Bacillota</taxon>
        <taxon>Clostridia</taxon>
        <taxon>Peptostreptococcales</taxon>
        <taxon>Natronincolaceae</taxon>
        <taxon>Alkaliphilus</taxon>
    </lineage>
</organism>
<evidence type="ECO:0000256" key="6">
    <source>
        <dbReference type="ARBA" id="ARBA00023136"/>
    </source>
</evidence>
<evidence type="ECO:0000256" key="3">
    <source>
        <dbReference type="ARBA" id="ARBA00022475"/>
    </source>
</evidence>
<accession>A0A833HL34</accession>
<dbReference type="Gene3D" id="1.10.1760.20">
    <property type="match status" value="1"/>
</dbReference>